<feature type="region of interest" description="Disordered" evidence="1">
    <location>
        <begin position="1"/>
        <end position="27"/>
    </location>
</feature>
<evidence type="ECO:0000313" key="3">
    <source>
        <dbReference type="Proteomes" id="UP000198287"/>
    </source>
</evidence>
<name>A0A226E4T6_FOLCA</name>
<organism evidence="2 3">
    <name type="scientific">Folsomia candida</name>
    <name type="common">Springtail</name>
    <dbReference type="NCBI Taxonomy" id="158441"/>
    <lineage>
        <taxon>Eukaryota</taxon>
        <taxon>Metazoa</taxon>
        <taxon>Ecdysozoa</taxon>
        <taxon>Arthropoda</taxon>
        <taxon>Hexapoda</taxon>
        <taxon>Collembola</taxon>
        <taxon>Entomobryomorpha</taxon>
        <taxon>Isotomoidea</taxon>
        <taxon>Isotomidae</taxon>
        <taxon>Proisotominae</taxon>
        <taxon>Folsomia</taxon>
    </lineage>
</organism>
<protein>
    <submittedName>
        <fullName evidence="2">Uncharacterized protein</fullName>
    </submittedName>
</protein>
<dbReference type="AlphaFoldDB" id="A0A226E4T6"/>
<accession>A0A226E4T6</accession>
<dbReference type="Proteomes" id="UP000198287">
    <property type="component" value="Unassembled WGS sequence"/>
</dbReference>
<dbReference type="OrthoDB" id="6235964at2759"/>
<evidence type="ECO:0000256" key="1">
    <source>
        <dbReference type="SAM" id="MobiDB-lite"/>
    </source>
</evidence>
<dbReference type="EMBL" id="LNIX01000007">
    <property type="protein sequence ID" value="OXA52298.1"/>
    <property type="molecule type" value="Genomic_DNA"/>
</dbReference>
<reference evidence="2 3" key="1">
    <citation type="submission" date="2015-12" db="EMBL/GenBank/DDBJ databases">
        <title>The genome of Folsomia candida.</title>
        <authorList>
            <person name="Faddeeva A."/>
            <person name="Derks M.F."/>
            <person name="Anvar Y."/>
            <person name="Smit S."/>
            <person name="Van Straalen N."/>
            <person name="Roelofs D."/>
        </authorList>
    </citation>
    <scope>NUCLEOTIDE SEQUENCE [LARGE SCALE GENOMIC DNA]</scope>
    <source>
        <strain evidence="2 3">VU population</strain>
        <tissue evidence="2">Whole body</tissue>
    </source>
</reference>
<comment type="caution">
    <text evidence="2">The sequence shown here is derived from an EMBL/GenBank/DDBJ whole genome shotgun (WGS) entry which is preliminary data.</text>
</comment>
<proteinExistence type="predicted"/>
<keyword evidence="3" id="KW-1185">Reference proteome</keyword>
<evidence type="ECO:0000313" key="2">
    <source>
        <dbReference type="EMBL" id="OXA52298.1"/>
    </source>
</evidence>
<gene>
    <name evidence="2" type="ORF">Fcan01_13520</name>
</gene>
<sequence>MADEVTVEINYDSGSDESDGEEVTTLKSSRDSNALLDSWLRELDSLTTQLKVVIHSSVCPMKKAYATLPGLLEEYNVEKVGEEKELFSQLCVMVVVGNEVGNQEGPRTEVKVKSWLSLSSRVKDVGG</sequence>